<evidence type="ECO:0008006" key="3">
    <source>
        <dbReference type="Google" id="ProtNLM"/>
    </source>
</evidence>
<dbReference type="Proteomes" id="UP000254889">
    <property type="component" value="Chromosome"/>
</dbReference>
<dbReference type="KEGG" id="ptaw:DW352_21580"/>
<dbReference type="EMBL" id="CP031417">
    <property type="protein sequence ID" value="AXK82884.1"/>
    <property type="molecule type" value="Genomic_DNA"/>
</dbReference>
<dbReference type="InterPro" id="IPR029062">
    <property type="entry name" value="Class_I_gatase-like"/>
</dbReference>
<dbReference type="AlphaFoldDB" id="A0A346A137"/>
<dbReference type="OrthoDB" id="2583792at2"/>
<dbReference type="Gene3D" id="3.40.50.880">
    <property type="match status" value="1"/>
</dbReference>
<dbReference type="SUPFAM" id="SSF52317">
    <property type="entry name" value="Class I glutamine amidotransferase-like"/>
    <property type="match status" value="1"/>
</dbReference>
<accession>A0A346A137</accession>
<keyword evidence="2" id="KW-1185">Reference proteome</keyword>
<sequence>MSALLFTFGYRDRAMGAFAEHPAAAGRIARQDLYAFDNLALDGIDALLFSMHADQRFLAARAARIAAYIERGGTVVANGHIAYPYLPEVGGYIPSPGQGLKDLAIHRVAAHPIWDGVSEQDLTFRRGVAGFYGRGGHQPPAGATVVHTVGAQAQPLDFIYRVGAGRVLLHGGNDLWQYGGNDSTARIAPQLIGWLFGGAA</sequence>
<reference evidence="1 2" key="1">
    <citation type="submission" date="2018-07" db="EMBL/GenBank/DDBJ databases">
        <authorList>
            <person name="Quirk P.G."/>
            <person name="Krulwich T.A."/>
        </authorList>
    </citation>
    <scope>NUCLEOTIDE SEQUENCE [LARGE SCALE GENOMIC DNA]</scope>
    <source>
        <strain evidence="1 2">CC-BB4</strain>
    </source>
</reference>
<proteinExistence type="predicted"/>
<protein>
    <recommendedName>
        <fullName evidence="3">ThuA-like domain-containing protein</fullName>
    </recommendedName>
</protein>
<dbReference type="RefSeq" id="WP_115693263.1">
    <property type="nucleotide sequence ID" value="NZ_CP031417.1"/>
</dbReference>
<gene>
    <name evidence="1" type="ORF">DW352_21580</name>
</gene>
<evidence type="ECO:0000313" key="2">
    <source>
        <dbReference type="Proteomes" id="UP000254889"/>
    </source>
</evidence>
<evidence type="ECO:0000313" key="1">
    <source>
        <dbReference type="EMBL" id="AXK82884.1"/>
    </source>
</evidence>
<name>A0A346A137_9HYPH</name>
<organism evidence="1 2">
    <name type="scientific">Pseudolabrys taiwanensis</name>
    <dbReference type="NCBI Taxonomy" id="331696"/>
    <lineage>
        <taxon>Bacteria</taxon>
        <taxon>Pseudomonadati</taxon>
        <taxon>Pseudomonadota</taxon>
        <taxon>Alphaproteobacteria</taxon>
        <taxon>Hyphomicrobiales</taxon>
        <taxon>Xanthobacteraceae</taxon>
        <taxon>Pseudolabrys</taxon>
    </lineage>
</organism>